<dbReference type="InterPro" id="IPR001173">
    <property type="entry name" value="Glyco_trans_2-like"/>
</dbReference>
<proteinExistence type="predicted"/>
<protein>
    <submittedName>
        <fullName evidence="4">Glycosyltransferase</fullName>
        <ecNumber evidence="4">2.4.1.212</ecNumber>
        <ecNumber evidence="4">2.4.1.226</ecNumber>
    </submittedName>
</protein>
<name>A0A087CQC6_9BIFI</name>
<sequence length="368" mass="41489">MLSNTPALVSVIVPVYNAEQYLPYCIDSILGQSYPHLEVILVDDGATDASPQICDEYAAKDQRVEVIHQCNGGIAKAQNAGLDAAHGEYIAFVDNDDIVDRHNIEYLLHALIHTGADMSKARWQQFGLSQLDTVIKQAQSGATAPTKITVFRDPLRAYQTVFCKSLRMLGTALGHDTEAKYFNEANWCRLYKRELWEHLRFPEGVYAQDTALAGDLYARMDTVADINVSLYNWLQRPESVTHRMRSSSFFHDHVQAAAHNFQLCTEQGITPMRSYYTLTTNLRFEQRAVAEEQAAHPHDAACKQTAHIQATSVASHMQDNQAVLAEDCAMVTDTLQSITMWQRLQCEATTCIRLLEKRVYDRTIKSLN</sequence>
<evidence type="ECO:0000256" key="1">
    <source>
        <dbReference type="ARBA" id="ARBA00022676"/>
    </source>
</evidence>
<reference evidence="4 5" key="1">
    <citation type="submission" date="2014-03" db="EMBL/GenBank/DDBJ databases">
        <title>Genomics of Bifidobacteria.</title>
        <authorList>
            <person name="Ventura M."/>
            <person name="Milani C."/>
            <person name="Lugli G.A."/>
        </authorList>
    </citation>
    <scope>NUCLEOTIDE SEQUENCE [LARGE SCALE GENOMIC DNA]</scope>
    <source>
        <strain evidence="4 5">LMG 14934</strain>
    </source>
</reference>
<dbReference type="InterPro" id="IPR029044">
    <property type="entry name" value="Nucleotide-diphossugar_trans"/>
</dbReference>
<keyword evidence="2 4" id="KW-0808">Transferase</keyword>
<feature type="domain" description="Glycosyltransferase 2-like" evidence="3">
    <location>
        <begin position="10"/>
        <end position="131"/>
    </location>
</feature>
<dbReference type="Proteomes" id="UP000029040">
    <property type="component" value="Unassembled WGS sequence"/>
</dbReference>
<evidence type="ECO:0000313" key="5">
    <source>
        <dbReference type="Proteomes" id="UP000029040"/>
    </source>
</evidence>
<dbReference type="AlphaFoldDB" id="A0A087CQC6"/>
<evidence type="ECO:0000313" key="4">
    <source>
        <dbReference type="EMBL" id="KFI85476.1"/>
    </source>
</evidence>
<dbReference type="SUPFAM" id="SSF53448">
    <property type="entry name" value="Nucleotide-diphospho-sugar transferases"/>
    <property type="match status" value="1"/>
</dbReference>
<accession>A0A087CQC6</accession>
<dbReference type="GO" id="GO:0050510">
    <property type="term" value="F:N-acetylgalactosaminyl-proteoglycan 3-beta-glucuronosyltransferase activity"/>
    <property type="evidence" value="ECO:0007669"/>
    <property type="project" value="UniProtKB-EC"/>
</dbReference>
<evidence type="ECO:0000256" key="2">
    <source>
        <dbReference type="ARBA" id="ARBA00022679"/>
    </source>
</evidence>
<dbReference type="EMBL" id="JGZM01000008">
    <property type="protein sequence ID" value="KFI85476.1"/>
    <property type="molecule type" value="Genomic_DNA"/>
</dbReference>
<dbReference type="RefSeq" id="WP_033508732.1">
    <property type="nucleotide sequence ID" value="NZ_JDTM01000003.1"/>
</dbReference>
<dbReference type="EC" id="2.4.1.226" evidence="4"/>
<dbReference type="Gene3D" id="3.90.550.10">
    <property type="entry name" value="Spore Coat Polysaccharide Biosynthesis Protein SpsA, Chain A"/>
    <property type="match status" value="1"/>
</dbReference>
<keyword evidence="1 4" id="KW-0328">Glycosyltransferase</keyword>
<dbReference type="GO" id="GO:0050501">
    <property type="term" value="F:hyaluronan synthase activity"/>
    <property type="evidence" value="ECO:0007669"/>
    <property type="project" value="UniProtKB-EC"/>
</dbReference>
<dbReference type="PANTHER" id="PTHR22916:SF51">
    <property type="entry name" value="GLYCOSYLTRANSFERASE EPSH-RELATED"/>
    <property type="match status" value="1"/>
</dbReference>
<organism evidence="4 5">
    <name type="scientific">Bifidobacterium pullorum subsp. saeculare DSM 6531 = LMG 14934</name>
    <dbReference type="NCBI Taxonomy" id="1437611"/>
    <lineage>
        <taxon>Bacteria</taxon>
        <taxon>Bacillati</taxon>
        <taxon>Actinomycetota</taxon>
        <taxon>Actinomycetes</taxon>
        <taxon>Bifidobacteriales</taxon>
        <taxon>Bifidobacteriaceae</taxon>
        <taxon>Bifidobacterium</taxon>
    </lineage>
</organism>
<comment type="caution">
    <text evidence="4">The sequence shown here is derived from an EMBL/GenBank/DDBJ whole genome shotgun (WGS) entry which is preliminary data.</text>
</comment>
<evidence type="ECO:0000259" key="3">
    <source>
        <dbReference type="Pfam" id="PF00535"/>
    </source>
</evidence>
<gene>
    <name evidence="4" type="ORF">BSAE_1329</name>
</gene>
<dbReference type="CDD" id="cd00761">
    <property type="entry name" value="Glyco_tranf_GTA_type"/>
    <property type="match status" value="1"/>
</dbReference>
<dbReference type="Pfam" id="PF00535">
    <property type="entry name" value="Glycos_transf_2"/>
    <property type="match status" value="1"/>
</dbReference>
<dbReference type="EC" id="2.4.1.212" evidence="4"/>
<dbReference type="PANTHER" id="PTHR22916">
    <property type="entry name" value="GLYCOSYLTRANSFERASE"/>
    <property type="match status" value="1"/>
</dbReference>